<dbReference type="RefSeq" id="WP_047896100.1">
    <property type="nucleotide sequence ID" value="NZ_AEJF01000184.1"/>
</dbReference>
<name>A0A0J1CPN7_9BURK</name>
<dbReference type="PANTHER" id="PTHR35370">
    <property type="entry name" value="CYTOPLASMIC PROTEIN-RELATED-RELATED"/>
    <property type="match status" value="1"/>
</dbReference>
<dbReference type="Pfam" id="PF05947">
    <property type="entry name" value="T6SS_TssF"/>
    <property type="match status" value="1"/>
</dbReference>
<dbReference type="InterPro" id="IPR010272">
    <property type="entry name" value="T6SS_TssF"/>
</dbReference>
<dbReference type="Proteomes" id="UP000035963">
    <property type="component" value="Unassembled WGS sequence"/>
</dbReference>
<reference evidence="1 2" key="1">
    <citation type="journal article" date="2015" name="Genome Announc.">
        <title>Draft Genome Sequence of Burkholderia sp. Strain PML1(12), an Ectomycorrhizosphere-Inhabiting Bacterium with Effective Mineral-Weathering Ability.</title>
        <authorList>
            <person name="Uroz S."/>
            <person name="Oger P."/>
        </authorList>
    </citation>
    <scope>NUCLEOTIDE SEQUENCE [LARGE SCALE GENOMIC DNA]</scope>
    <source>
        <strain evidence="2">PML1(12)</strain>
    </source>
</reference>
<evidence type="ECO:0000313" key="2">
    <source>
        <dbReference type="Proteomes" id="UP000035963"/>
    </source>
</evidence>
<accession>A0A0J1CPN7</accession>
<organism evidence="1 2">
    <name type="scientific">Caballeronia mineralivorans PML1(12)</name>
    <dbReference type="NCBI Taxonomy" id="908627"/>
    <lineage>
        <taxon>Bacteria</taxon>
        <taxon>Pseudomonadati</taxon>
        <taxon>Pseudomonadota</taxon>
        <taxon>Betaproteobacteria</taxon>
        <taxon>Burkholderiales</taxon>
        <taxon>Burkholderiaceae</taxon>
        <taxon>Caballeronia</taxon>
    </lineage>
</organism>
<dbReference type="PIRSF" id="PIRSF028304">
    <property type="entry name" value="UCP028304"/>
    <property type="match status" value="1"/>
</dbReference>
<proteinExistence type="predicted"/>
<dbReference type="OrthoDB" id="8978153at2"/>
<dbReference type="NCBIfam" id="TIGR03359">
    <property type="entry name" value="VI_chp_6"/>
    <property type="match status" value="1"/>
</dbReference>
<sequence length="608" mass="66726">MEELLPFYERELTLLRQYARTFAERNPKIAARLAMVGDNSEDPHVERMLESSALLGARIGARIEDEFPEFTEALLEMLYPQYLRVIPSCSVAQVAADSHASQLTEAVTIARGAALEARVGECRFRTVYDVTVLPLRLTEARYSATAIAPVSAQLPSNTTGLVSISFEPATEAEAFGSTKDDRPVRIHLTGQQTFVSALTDILLLRTVAAFVEADASGRWKALTDIPFRAVGFEDQDALVGGASDTPLAFRMLTEFFAFPEKFQFIDLHFARLLRAAGTCRKLTLHIAVADVLKESSVARAMETLQADNLRLFCTPVVNLFRREASPLRNPNNAISYPVVPEAPRVPNTEIYSIDSVYSIEQTAAGKVVTEIPPYRSMLHDESAQSSRTYWLARRDPSVAQQRPGYETEISFVSIDGAPAAIKTDQLAIELTCTNRDLPPTMPFGMPGGDLLNEDASFACAISMLRPLTRSVRLPQGGNALWRIVAQLAPNSLSLRLSGLRALLDQFAHSASISMSSLIDGIAGLDHRPCMRWMPVKPLATFVRGIEVTLTIDEAAFAGISLGIFIGVMDRFFLPYAHLNSFTQLVVVSKSTGAEIQRCAPRQGTSPLL</sequence>
<keyword evidence="2" id="KW-1185">Reference proteome</keyword>
<dbReference type="PATRIC" id="fig|908627.4.peg.6997"/>
<comment type="caution">
    <text evidence="1">The sequence shown here is derived from an EMBL/GenBank/DDBJ whole genome shotgun (WGS) entry which is preliminary data.</text>
</comment>
<gene>
    <name evidence="1" type="ORF">EOS_31385</name>
</gene>
<dbReference type="EMBL" id="AEJF01000184">
    <property type="protein sequence ID" value="KLU22301.1"/>
    <property type="molecule type" value="Genomic_DNA"/>
</dbReference>
<evidence type="ECO:0000313" key="1">
    <source>
        <dbReference type="EMBL" id="KLU22301.1"/>
    </source>
</evidence>
<dbReference type="AlphaFoldDB" id="A0A0J1CPN7"/>
<evidence type="ECO:0008006" key="3">
    <source>
        <dbReference type="Google" id="ProtNLM"/>
    </source>
</evidence>
<protein>
    <recommendedName>
        <fullName evidence="3">Type VI secretion protein</fullName>
    </recommendedName>
</protein>
<dbReference type="PANTHER" id="PTHR35370:SF1">
    <property type="entry name" value="TYPE VI SECRETION SYSTEM COMPONENT TSSF1"/>
    <property type="match status" value="1"/>
</dbReference>